<organism evidence="2 3">
    <name type="scientific">Sphaerisporangium rufum</name>
    <dbReference type="NCBI Taxonomy" id="1381558"/>
    <lineage>
        <taxon>Bacteria</taxon>
        <taxon>Bacillati</taxon>
        <taxon>Actinomycetota</taxon>
        <taxon>Actinomycetes</taxon>
        <taxon>Streptosporangiales</taxon>
        <taxon>Streptosporangiaceae</taxon>
        <taxon>Sphaerisporangium</taxon>
    </lineage>
</organism>
<protein>
    <recommendedName>
        <fullName evidence="1">Asparagine synthetase domain-containing protein</fullName>
    </recommendedName>
</protein>
<dbReference type="GO" id="GO:0004066">
    <property type="term" value="F:asparagine synthase (glutamine-hydrolyzing) activity"/>
    <property type="evidence" value="ECO:0007669"/>
    <property type="project" value="InterPro"/>
</dbReference>
<name>A0A919RAB3_9ACTN</name>
<comment type="caution">
    <text evidence="2">The sequence shown here is derived from an EMBL/GenBank/DDBJ whole genome shotgun (WGS) entry which is preliminary data.</text>
</comment>
<accession>A0A919RAB3</accession>
<dbReference type="GO" id="GO:0006529">
    <property type="term" value="P:asparagine biosynthetic process"/>
    <property type="evidence" value="ECO:0007669"/>
    <property type="project" value="InterPro"/>
</dbReference>
<dbReference type="Proteomes" id="UP000655287">
    <property type="component" value="Unassembled WGS sequence"/>
</dbReference>
<dbReference type="Pfam" id="PF00733">
    <property type="entry name" value="Asn_synthase"/>
    <property type="match status" value="1"/>
</dbReference>
<dbReference type="SUPFAM" id="SSF52402">
    <property type="entry name" value="Adenine nucleotide alpha hydrolases-like"/>
    <property type="match status" value="1"/>
</dbReference>
<dbReference type="Gene3D" id="3.40.50.620">
    <property type="entry name" value="HUPs"/>
    <property type="match status" value="1"/>
</dbReference>
<feature type="domain" description="Asparagine synthetase" evidence="1">
    <location>
        <begin position="232"/>
        <end position="467"/>
    </location>
</feature>
<gene>
    <name evidence="2" type="ORF">Sru01_62830</name>
</gene>
<dbReference type="EMBL" id="BOOU01000095">
    <property type="protein sequence ID" value="GII81301.1"/>
    <property type="molecule type" value="Genomic_DNA"/>
</dbReference>
<evidence type="ECO:0000313" key="3">
    <source>
        <dbReference type="Proteomes" id="UP000655287"/>
    </source>
</evidence>
<keyword evidence="3" id="KW-1185">Reference proteome</keyword>
<reference evidence="2" key="1">
    <citation type="submission" date="2021-01" db="EMBL/GenBank/DDBJ databases">
        <title>Whole genome shotgun sequence of Sphaerisporangium rufum NBRC 109079.</title>
        <authorList>
            <person name="Komaki H."/>
            <person name="Tamura T."/>
        </authorList>
    </citation>
    <scope>NUCLEOTIDE SEQUENCE</scope>
    <source>
        <strain evidence="2">NBRC 109079</strain>
    </source>
</reference>
<dbReference type="AlphaFoldDB" id="A0A919RAB3"/>
<dbReference type="InterPro" id="IPR014729">
    <property type="entry name" value="Rossmann-like_a/b/a_fold"/>
</dbReference>
<dbReference type="InterPro" id="IPR001962">
    <property type="entry name" value="Asn_synthase"/>
</dbReference>
<proteinExistence type="predicted"/>
<evidence type="ECO:0000313" key="2">
    <source>
        <dbReference type="EMBL" id="GII81301.1"/>
    </source>
</evidence>
<evidence type="ECO:0000259" key="1">
    <source>
        <dbReference type="Pfam" id="PF00733"/>
    </source>
</evidence>
<sequence>MRVHLVITAKRSGVALPPVVLEVAREAIGRAFPVPAATITAGEWRSAAGDTALLSWSNEPAGHGLPIICSGGGRVAGLTGHLAEPAEADELLAAPRLGETAARTGGVFSIFRADEHGVSAATGMTRACPVFYTETSGLHVIGSRALLVHLAARAATTGSSRPDIVWNLPAMESMVRTGYFLSDETPFDAVSALPPATGIVITAGRRTITVTSPPEARATPTSRRRASAQIDELADALLAAVRPLRNTYEPVRLSLTGGRDSRLLAALLYRADIPFVTATSGHDGSPDVVLAGRVAEALGVRHSVSRPTRSEGGAELIIPHPRVRTHNALFAGEGMISAYENLPAGGCYDPTPRMSGHGGEILRGGFLQNQAQLDDTAVRRRVDGLFGKNTDLLTEEGKEHALVLASPWQERCREDGPKVLDHLYLAYRVGRWHAASRASLLRGQHPLPPFLDNSVVRTALSMDPVWRRSETPIHGVISAFAPQLGDIPIEGRPWRFTTEAPVRRLMDRFRVRSPHPGSAVDPGVSNAAFDPARKPWNWRMNLTQEVTDPMYADIAAAGAGGLSRIVNETGMTWRPASRMDTLWHIYTVSRMLTEAFADPAPPKLPPVRVPWPTADRQ</sequence>